<dbReference type="PRINTS" id="PR00455">
    <property type="entry name" value="HTHTETR"/>
</dbReference>
<dbReference type="PROSITE" id="PS50977">
    <property type="entry name" value="HTH_TETR_2"/>
    <property type="match status" value="1"/>
</dbReference>
<accession>A0A0B7GW39</accession>
<proteinExistence type="predicted"/>
<feature type="DNA-binding region" description="H-T-H motif" evidence="2">
    <location>
        <begin position="33"/>
        <end position="52"/>
    </location>
</feature>
<dbReference type="Gene3D" id="1.10.357.10">
    <property type="entry name" value="Tetracycline Repressor, domain 2"/>
    <property type="match status" value="1"/>
</dbReference>
<dbReference type="AlphaFoldDB" id="A0A0B7GW39"/>
<evidence type="ECO:0000256" key="2">
    <source>
        <dbReference type="PROSITE-ProRule" id="PRU00335"/>
    </source>
</evidence>
<evidence type="ECO:0000256" key="1">
    <source>
        <dbReference type="ARBA" id="ARBA00023125"/>
    </source>
</evidence>
<dbReference type="SUPFAM" id="SSF46689">
    <property type="entry name" value="Homeodomain-like"/>
    <property type="match status" value="1"/>
</dbReference>
<evidence type="ECO:0000313" key="6">
    <source>
        <dbReference type="Proteomes" id="UP000042527"/>
    </source>
</evidence>
<evidence type="ECO:0000313" key="5">
    <source>
        <dbReference type="EMBL" id="QEJ97211.1"/>
    </source>
</evidence>
<dbReference type="OrthoDB" id="9812484at2"/>
<keyword evidence="6" id="KW-1185">Reference proteome</keyword>
<dbReference type="Proteomes" id="UP000042527">
    <property type="component" value="Unassembled WGS sequence"/>
</dbReference>
<feature type="domain" description="HTH tetR-type" evidence="3">
    <location>
        <begin position="10"/>
        <end position="70"/>
    </location>
</feature>
<dbReference type="InterPro" id="IPR001647">
    <property type="entry name" value="HTH_TetR"/>
</dbReference>
<organism evidence="4 6">
    <name type="scientific">Treponema phagedenis</name>
    <dbReference type="NCBI Taxonomy" id="162"/>
    <lineage>
        <taxon>Bacteria</taxon>
        <taxon>Pseudomonadati</taxon>
        <taxon>Spirochaetota</taxon>
        <taxon>Spirochaetia</taxon>
        <taxon>Spirochaetales</taxon>
        <taxon>Treponemataceae</taxon>
        <taxon>Treponema</taxon>
    </lineage>
</organism>
<keyword evidence="1 2" id="KW-0238">DNA-binding</keyword>
<dbReference type="RefSeq" id="WP_024751820.1">
    <property type="nucleotide sequence ID" value="NZ_CDNC01000045.1"/>
</dbReference>
<dbReference type="PANTHER" id="PTHR43479">
    <property type="entry name" value="ACREF/ENVCD OPERON REPRESSOR-RELATED"/>
    <property type="match status" value="1"/>
</dbReference>
<evidence type="ECO:0000313" key="7">
    <source>
        <dbReference type="Proteomes" id="UP000323594"/>
    </source>
</evidence>
<evidence type="ECO:0000313" key="4">
    <source>
        <dbReference type="EMBL" id="CEM62889.1"/>
    </source>
</evidence>
<dbReference type="EMBL" id="CP042817">
    <property type="protein sequence ID" value="QEJ97211.1"/>
    <property type="molecule type" value="Genomic_DNA"/>
</dbReference>
<sequence length="200" mass="23404">MCAKKRLPAEVRKKEIRDAAKQVFLQKGFSNTSMEDVIAEVGMSKGGVYRHYKSTAEMLHDLMTDGNHNRYNLIDDFLAKEKNISEPDVAIEVSLMKLLDKNDYKSLYAMFLMEAEKNPDLKKLKNKIFNEGKKEFLRVVTQRDLKELECFISDEWVAFTNAIIVATEILDVRKVFCNHKDFFKDIIRQYMEKSQNKNNF</sequence>
<dbReference type="PANTHER" id="PTHR43479:SF11">
    <property type="entry name" value="ACREF_ENVCD OPERON REPRESSOR-RELATED"/>
    <property type="match status" value="1"/>
</dbReference>
<dbReference type="InterPro" id="IPR009057">
    <property type="entry name" value="Homeodomain-like_sf"/>
</dbReference>
<protein>
    <submittedName>
        <fullName evidence="5">TetR/AcrR family transcriptional regulator</fullName>
    </submittedName>
    <submittedName>
        <fullName evidence="4">Transcriptional regulator, TetR family</fullName>
    </submittedName>
</protein>
<dbReference type="EMBL" id="CDNC01000045">
    <property type="protein sequence ID" value="CEM62889.1"/>
    <property type="molecule type" value="Genomic_DNA"/>
</dbReference>
<dbReference type="Proteomes" id="UP000323594">
    <property type="component" value="Chromosome"/>
</dbReference>
<name>A0A0B7GW39_TREPH</name>
<dbReference type="Pfam" id="PF00440">
    <property type="entry name" value="TetR_N"/>
    <property type="match status" value="1"/>
</dbReference>
<gene>
    <name evidence="5" type="ORF">FUT82_03885</name>
    <name evidence="4" type="ORF">TPHV1_50149</name>
</gene>
<dbReference type="InterPro" id="IPR050624">
    <property type="entry name" value="HTH-type_Tx_Regulator"/>
</dbReference>
<reference evidence="6" key="1">
    <citation type="submission" date="2015-01" db="EMBL/GenBank/DDBJ databases">
        <authorList>
            <person name="Manzoor Shahid"/>
            <person name="Zubair Saima"/>
        </authorList>
    </citation>
    <scope>NUCLEOTIDE SEQUENCE [LARGE SCALE GENOMIC DNA]</scope>
    <source>
        <strain evidence="6">V1</strain>
    </source>
</reference>
<reference evidence="4" key="2">
    <citation type="submission" date="2015-01" db="EMBL/GenBank/DDBJ databases">
        <authorList>
            <person name="Xiang T."/>
            <person name="Song Y."/>
            <person name="Huang L."/>
            <person name="Wang B."/>
            <person name="Wu P."/>
        </authorList>
    </citation>
    <scope>NUCLEOTIDE SEQUENCE [LARGE SCALE GENOMIC DNA]</scope>
    <source>
        <strain evidence="4">V1</strain>
    </source>
</reference>
<evidence type="ECO:0000259" key="3">
    <source>
        <dbReference type="PROSITE" id="PS50977"/>
    </source>
</evidence>
<dbReference type="GO" id="GO:0003677">
    <property type="term" value="F:DNA binding"/>
    <property type="evidence" value="ECO:0007669"/>
    <property type="project" value="UniProtKB-UniRule"/>
</dbReference>
<reference evidence="5 7" key="3">
    <citation type="submission" date="2019-08" db="EMBL/GenBank/DDBJ databases">
        <authorList>
            <person name="Kuhnert P."/>
        </authorList>
    </citation>
    <scope>NUCLEOTIDE SEQUENCE [LARGE SCALE GENOMIC DNA]</scope>
    <source>
        <strain evidence="5 7">B36.5</strain>
    </source>
</reference>